<evidence type="ECO:0000313" key="5">
    <source>
        <dbReference type="Proteomes" id="UP001596098"/>
    </source>
</evidence>
<dbReference type="Pfam" id="PF00795">
    <property type="entry name" value="CN_hydrolase"/>
    <property type="match status" value="1"/>
</dbReference>
<evidence type="ECO:0000259" key="3">
    <source>
        <dbReference type="PROSITE" id="PS50263"/>
    </source>
</evidence>
<dbReference type="InterPro" id="IPR050345">
    <property type="entry name" value="Aliph_Amidase/BUP"/>
</dbReference>
<gene>
    <name evidence="4" type="ORF">ACFPWU_01425</name>
</gene>
<dbReference type="Gene3D" id="3.60.110.10">
    <property type="entry name" value="Carbon-nitrogen hydrolase"/>
    <property type="match status" value="1"/>
</dbReference>
<feature type="domain" description="CN hydrolase" evidence="3">
    <location>
        <begin position="54"/>
        <end position="311"/>
    </location>
</feature>
<dbReference type="InterPro" id="IPR003010">
    <property type="entry name" value="C-N_Hydrolase"/>
</dbReference>
<proteinExistence type="predicted"/>
<organism evidence="4 5">
    <name type="scientific">Nocardioides yefusunii</name>
    <dbReference type="NCBI Taxonomy" id="2500546"/>
    <lineage>
        <taxon>Bacteria</taxon>
        <taxon>Bacillati</taxon>
        <taxon>Actinomycetota</taxon>
        <taxon>Actinomycetes</taxon>
        <taxon>Propionibacteriales</taxon>
        <taxon>Nocardioidaceae</taxon>
        <taxon>Nocardioides</taxon>
    </lineage>
</organism>
<evidence type="ECO:0000256" key="2">
    <source>
        <dbReference type="SAM" id="MobiDB-lite"/>
    </source>
</evidence>
<dbReference type="RefSeq" id="WP_206611417.1">
    <property type="nucleotide sequence ID" value="NZ_CP034929.1"/>
</dbReference>
<dbReference type="EMBL" id="JBHSQI010000001">
    <property type="protein sequence ID" value="MFC6152324.1"/>
    <property type="molecule type" value="Genomic_DNA"/>
</dbReference>
<keyword evidence="1 4" id="KW-0378">Hydrolase</keyword>
<protein>
    <submittedName>
        <fullName evidence="4">Nitrilase-related carbon-nitrogen hydrolase</fullName>
    </submittedName>
</protein>
<accession>A0ABW1QUP8</accession>
<dbReference type="SUPFAM" id="SSF56317">
    <property type="entry name" value="Carbon-nitrogen hydrolase"/>
    <property type="match status" value="1"/>
</dbReference>
<feature type="region of interest" description="Disordered" evidence="2">
    <location>
        <begin position="1"/>
        <end position="26"/>
    </location>
</feature>
<dbReference type="Proteomes" id="UP001596098">
    <property type="component" value="Unassembled WGS sequence"/>
</dbReference>
<dbReference type="InterPro" id="IPR036526">
    <property type="entry name" value="C-N_Hydrolase_sf"/>
</dbReference>
<evidence type="ECO:0000256" key="1">
    <source>
        <dbReference type="ARBA" id="ARBA00022801"/>
    </source>
</evidence>
<keyword evidence="5" id="KW-1185">Reference proteome</keyword>
<evidence type="ECO:0000313" key="4">
    <source>
        <dbReference type="EMBL" id="MFC6152324.1"/>
    </source>
</evidence>
<sequence>MPAVPPAAVPPASSAPTTAPSTAGRAVPPVADHAVEGAPRYRALALQTACHAVNRMETVAQARSAMHASIDRFHDEALASVRTAGADTRLLVLPEYALSGPPNGETLGEWSDRAALDVDGIEYRRFGEMARDLGVHLSVNNYERDEHFPGIYFQACVIFDDAGEVVLRYRRLNSMWAVTPHDVLDRYLEIYGPEALFPVADTAIGRLAPIASEEILYPEIARCFAVRGAEVFVHNSSEVASALPTPKNIAKIARAQENSAWIVSANTAGLFGQGLPPMSGDGSSKIVDHRGFVHAEAASGPSMAANAMIDLGASRAFRRRVAMENVLARQRFELYAPTYAGHVLHPANTVDGVPDRSQFRATQQSVVDALVARGVI</sequence>
<dbReference type="PANTHER" id="PTHR43674">
    <property type="entry name" value="NITRILASE C965.09-RELATED"/>
    <property type="match status" value="1"/>
</dbReference>
<comment type="caution">
    <text evidence="4">The sequence shown here is derived from an EMBL/GenBank/DDBJ whole genome shotgun (WGS) entry which is preliminary data.</text>
</comment>
<dbReference type="PANTHER" id="PTHR43674:SF16">
    <property type="entry name" value="CARBON-NITROGEN FAMILY, PUTATIVE (AFU_ORTHOLOGUE AFUA_5G02350)-RELATED"/>
    <property type="match status" value="1"/>
</dbReference>
<dbReference type="GO" id="GO:0016787">
    <property type="term" value="F:hydrolase activity"/>
    <property type="evidence" value="ECO:0007669"/>
    <property type="project" value="UniProtKB-KW"/>
</dbReference>
<reference evidence="5" key="1">
    <citation type="journal article" date="2019" name="Int. J. Syst. Evol. Microbiol.">
        <title>The Global Catalogue of Microorganisms (GCM) 10K type strain sequencing project: providing services to taxonomists for standard genome sequencing and annotation.</title>
        <authorList>
            <consortium name="The Broad Institute Genomics Platform"/>
            <consortium name="The Broad Institute Genome Sequencing Center for Infectious Disease"/>
            <person name="Wu L."/>
            <person name="Ma J."/>
        </authorList>
    </citation>
    <scope>NUCLEOTIDE SEQUENCE [LARGE SCALE GENOMIC DNA]</scope>
    <source>
        <strain evidence="5">DFY28</strain>
    </source>
</reference>
<feature type="compositionally biased region" description="Low complexity" evidence="2">
    <location>
        <begin position="10"/>
        <end position="23"/>
    </location>
</feature>
<dbReference type="PROSITE" id="PS50263">
    <property type="entry name" value="CN_HYDROLASE"/>
    <property type="match status" value="1"/>
</dbReference>
<name>A0ABW1QUP8_9ACTN</name>